<dbReference type="Proteomes" id="UP000291084">
    <property type="component" value="Chromosome 6"/>
</dbReference>
<sequence length="83" mass="9777">MMCMRMSGRVSVCDAFVNWPEVKIKRRIKKLKRKDGLVFLLVGDQVVCCVLCCAKLPVQGQFHIYYYVKLCYFVLKRYQGRCC</sequence>
<evidence type="ECO:0000313" key="2">
    <source>
        <dbReference type="EMBL" id="BAT90991.1"/>
    </source>
</evidence>
<keyword evidence="1" id="KW-0812">Transmembrane</keyword>
<protein>
    <submittedName>
        <fullName evidence="2">Uncharacterized protein</fullName>
    </submittedName>
</protein>
<gene>
    <name evidence="2" type="primary">Vigan.06G229100</name>
    <name evidence="2" type="ORF">VIGAN_06229100</name>
</gene>
<name>A0A0S3SDS2_PHAAN</name>
<keyword evidence="1" id="KW-1133">Transmembrane helix</keyword>
<feature type="transmembrane region" description="Helical" evidence="1">
    <location>
        <begin position="36"/>
        <end position="58"/>
    </location>
</feature>
<keyword evidence="3" id="KW-1185">Reference proteome</keyword>
<evidence type="ECO:0000256" key="1">
    <source>
        <dbReference type="SAM" id="Phobius"/>
    </source>
</evidence>
<dbReference type="AlphaFoldDB" id="A0A0S3SDS2"/>
<reference evidence="2 3" key="1">
    <citation type="journal article" date="2015" name="Sci. Rep.">
        <title>The power of single molecule real-time sequencing technology in the de novo assembly of a eukaryotic genome.</title>
        <authorList>
            <person name="Sakai H."/>
            <person name="Naito K."/>
            <person name="Ogiso-Tanaka E."/>
            <person name="Takahashi Y."/>
            <person name="Iseki K."/>
            <person name="Muto C."/>
            <person name="Satou K."/>
            <person name="Teruya K."/>
            <person name="Shiroma A."/>
            <person name="Shimoji M."/>
            <person name="Hirano T."/>
            <person name="Itoh T."/>
            <person name="Kaga A."/>
            <person name="Tomooka N."/>
        </authorList>
    </citation>
    <scope>NUCLEOTIDE SEQUENCE [LARGE SCALE GENOMIC DNA]</scope>
    <source>
        <strain evidence="3">cv. Shumari</strain>
    </source>
</reference>
<accession>A0A0S3SDS2</accession>
<keyword evidence="1" id="KW-0472">Membrane</keyword>
<organism evidence="2 3">
    <name type="scientific">Vigna angularis var. angularis</name>
    <dbReference type="NCBI Taxonomy" id="157739"/>
    <lineage>
        <taxon>Eukaryota</taxon>
        <taxon>Viridiplantae</taxon>
        <taxon>Streptophyta</taxon>
        <taxon>Embryophyta</taxon>
        <taxon>Tracheophyta</taxon>
        <taxon>Spermatophyta</taxon>
        <taxon>Magnoliopsida</taxon>
        <taxon>eudicotyledons</taxon>
        <taxon>Gunneridae</taxon>
        <taxon>Pentapetalae</taxon>
        <taxon>rosids</taxon>
        <taxon>fabids</taxon>
        <taxon>Fabales</taxon>
        <taxon>Fabaceae</taxon>
        <taxon>Papilionoideae</taxon>
        <taxon>50 kb inversion clade</taxon>
        <taxon>NPAAA clade</taxon>
        <taxon>indigoferoid/millettioid clade</taxon>
        <taxon>Phaseoleae</taxon>
        <taxon>Vigna</taxon>
    </lineage>
</organism>
<evidence type="ECO:0000313" key="3">
    <source>
        <dbReference type="Proteomes" id="UP000291084"/>
    </source>
</evidence>
<dbReference type="EMBL" id="AP015039">
    <property type="protein sequence ID" value="BAT90991.1"/>
    <property type="molecule type" value="Genomic_DNA"/>
</dbReference>
<proteinExistence type="predicted"/>